<comment type="catalytic activity">
    <reaction evidence="11">
        <text>N(6)-(pyridoxal phosphate)-L-lysyl-[4-amino-5-hydroxymethyl-2-methylpyrimidine phosphate synthase] + L-histidyl-[4-amino-5-hydroxymethyl-2-methylpyrimidine phosphate synthase] + 2 Fe(3+) + 4 H2O = L-lysyl-[4-amino-5-hydroxymethyl-2-methylpyrimidine phosphate synthase] + (2S)-2-amino-5-hydroxy-4-oxopentanoyl-[4-amino-5-hydroxymethyl-2-methylpyrimidine phosphate synthase] + 4-amino-2-methyl-5-(phosphooxymethyl)pyrimidine + 3-oxopropanoate + 2 Fe(2+) + 2 H(+)</text>
        <dbReference type="Rhea" id="RHEA:65756"/>
        <dbReference type="Rhea" id="RHEA-COMP:16892"/>
        <dbReference type="Rhea" id="RHEA-COMP:16893"/>
        <dbReference type="Rhea" id="RHEA-COMP:16894"/>
        <dbReference type="Rhea" id="RHEA-COMP:16895"/>
        <dbReference type="ChEBI" id="CHEBI:15377"/>
        <dbReference type="ChEBI" id="CHEBI:15378"/>
        <dbReference type="ChEBI" id="CHEBI:29033"/>
        <dbReference type="ChEBI" id="CHEBI:29034"/>
        <dbReference type="ChEBI" id="CHEBI:29969"/>
        <dbReference type="ChEBI" id="CHEBI:29979"/>
        <dbReference type="ChEBI" id="CHEBI:33190"/>
        <dbReference type="ChEBI" id="CHEBI:58354"/>
        <dbReference type="ChEBI" id="CHEBI:143915"/>
        <dbReference type="ChEBI" id="CHEBI:157692"/>
    </reaction>
    <physiologicalReaction direction="left-to-right" evidence="11">
        <dbReference type="Rhea" id="RHEA:65757"/>
    </physiologicalReaction>
</comment>
<evidence type="ECO:0000259" key="12">
    <source>
        <dbReference type="Pfam" id="PF09084"/>
    </source>
</evidence>
<dbReference type="AlphaFoldDB" id="A0A919N2Q6"/>
<evidence type="ECO:0000256" key="2">
    <source>
        <dbReference type="ARBA" id="ARBA00004948"/>
    </source>
</evidence>
<dbReference type="PANTHER" id="PTHR31528:SF1">
    <property type="entry name" value="4-AMINO-5-HYDROXYMETHYL-2-METHYLPYRIMIDINE PHOSPHATE SYNTHASE THI11-RELATED"/>
    <property type="match status" value="1"/>
</dbReference>
<dbReference type="Pfam" id="PF09084">
    <property type="entry name" value="NMT1"/>
    <property type="match status" value="1"/>
</dbReference>
<evidence type="ECO:0000256" key="3">
    <source>
        <dbReference type="ARBA" id="ARBA00009406"/>
    </source>
</evidence>
<evidence type="ECO:0000256" key="11">
    <source>
        <dbReference type="ARBA" id="ARBA00048179"/>
    </source>
</evidence>
<evidence type="ECO:0000256" key="7">
    <source>
        <dbReference type="ARBA" id="ARBA00022898"/>
    </source>
</evidence>
<evidence type="ECO:0000256" key="6">
    <source>
        <dbReference type="ARBA" id="ARBA00022723"/>
    </source>
</evidence>
<evidence type="ECO:0000256" key="8">
    <source>
        <dbReference type="ARBA" id="ARBA00022977"/>
    </source>
</evidence>
<accession>A0A919N2Q6</accession>
<evidence type="ECO:0000256" key="5">
    <source>
        <dbReference type="ARBA" id="ARBA00022679"/>
    </source>
</evidence>
<name>A0A919N2Q6_9ACTN</name>
<evidence type="ECO:0000256" key="9">
    <source>
        <dbReference type="ARBA" id="ARBA00023004"/>
    </source>
</evidence>
<reference evidence="13" key="1">
    <citation type="submission" date="2021-01" db="EMBL/GenBank/DDBJ databases">
        <title>Whole genome shotgun sequence of Actinoplanes rishiriensis NBRC 108556.</title>
        <authorList>
            <person name="Komaki H."/>
            <person name="Tamura T."/>
        </authorList>
    </citation>
    <scope>NUCLEOTIDE SEQUENCE</scope>
    <source>
        <strain evidence="13">NBRC 108556</strain>
    </source>
</reference>
<dbReference type="PANTHER" id="PTHR31528">
    <property type="entry name" value="4-AMINO-5-HYDROXYMETHYL-2-METHYLPYRIMIDINE PHOSPHATE SYNTHASE THI11-RELATED"/>
    <property type="match status" value="1"/>
</dbReference>
<evidence type="ECO:0000313" key="13">
    <source>
        <dbReference type="EMBL" id="GIF01378.1"/>
    </source>
</evidence>
<keyword evidence="9" id="KW-0408">Iron</keyword>
<dbReference type="EMBL" id="BOMV01000102">
    <property type="protein sequence ID" value="GIF01378.1"/>
    <property type="molecule type" value="Genomic_DNA"/>
</dbReference>
<dbReference type="SUPFAM" id="SSF53850">
    <property type="entry name" value="Periplasmic binding protein-like II"/>
    <property type="match status" value="1"/>
</dbReference>
<comment type="caution">
    <text evidence="13">The sequence shown here is derived from an EMBL/GenBank/DDBJ whole genome shotgun (WGS) entry which is preliminary data.</text>
</comment>
<comment type="subunit">
    <text evidence="4">Homodimer.</text>
</comment>
<organism evidence="13 14">
    <name type="scientific">Paractinoplanes rishiriensis</name>
    <dbReference type="NCBI Taxonomy" id="1050105"/>
    <lineage>
        <taxon>Bacteria</taxon>
        <taxon>Bacillati</taxon>
        <taxon>Actinomycetota</taxon>
        <taxon>Actinomycetes</taxon>
        <taxon>Micromonosporales</taxon>
        <taxon>Micromonosporaceae</taxon>
        <taxon>Paractinoplanes</taxon>
    </lineage>
</organism>
<dbReference type="Gene3D" id="3.40.190.10">
    <property type="entry name" value="Periplasmic binding protein-like II"/>
    <property type="match status" value="2"/>
</dbReference>
<keyword evidence="6" id="KW-0479">Metal-binding</keyword>
<comment type="similarity">
    <text evidence="3">Belongs to the NMT1/THI5 family.</text>
</comment>
<sequence length="338" mass="35387">MLGTVAAVAALVLSAGCTNDSDDPSSAGKASGGGTEKVTYLTGASILGREAFVFVAIEKGYFKQAGLEVEVQAGKGTAPNLTLLQSGKVDFAALDITAALIEYGKGTFKDFTIVNAIQQRNLQCIMTLEGRGITSPKDLAGKKIAYLPGGVAKTLFPAYAKLAGIDESKIQWVNIPLEQHPQNVAAGTVDAATQFAVGKPGIERVGKGKKAVVLPYTDFLTDLYGVGVGVAKKQVTENPDRIRRFNEALLKGLRDAIENPAEAGKIYAKYQKIQPEPVAIAENNLMVPYVKSAAGGAAVGALDPQRVARNIAIVQGAGVIPSVFDPLDVVSVDFLPKS</sequence>
<dbReference type="GO" id="GO:0016740">
    <property type="term" value="F:transferase activity"/>
    <property type="evidence" value="ECO:0007669"/>
    <property type="project" value="UniProtKB-KW"/>
</dbReference>
<comment type="pathway">
    <text evidence="2">Cofactor biosynthesis; thiamine diphosphate biosynthesis.</text>
</comment>
<feature type="domain" description="SsuA/THI5-like" evidence="12">
    <location>
        <begin position="51"/>
        <end position="263"/>
    </location>
</feature>
<keyword evidence="14" id="KW-1185">Reference proteome</keyword>
<evidence type="ECO:0000256" key="10">
    <source>
        <dbReference type="ARBA" id="ARBA00033171"/>
    </source>
</evidence>
<evidence type="ECO:0000256" key="1">
    <source>
        <dbReference type="ARBA" id="ARBA00003469"/>
    </source>
</evidence>
<dbReference type="GO" id="GO:0009228">
    <property type="term" value="P:thiamine biosynthetic process"/>
    <property type="evidence" value="ECO:0007669"/>
    <property type="project" value="UniProtKB-KW"/>
</dbReference>
<keyword evidence="7" id="KW-0663">Pyridoxal phosphate</keyword>
<keyword evidence="8" id="KW-0784">Thiamine biosynthesis</keyword>
<comment type="function">
    <text evidence="1">Responsible for the formation of the pyrimidine heterocycle in the thiamine biosynthesis pathway. Catalyzes the formation of hydroxymethylpyrimidine phosphate (HMP-P) from histidine and pyridoxal phosphate (PLP). The protein uses PLP and the active site histidine to form HMP-P, generating an inactive enzyme. The enzyme can only undergo a single turnover, which suggests it is a suicide enzyme.</text>
</comment>
<proteinExistence type="inferred from homology"/>
<dbReference type="Proteomes" id="UP000636960">
    <property type="component" value="Unassembled WGS sequence"/>
</dbReference>
<dbReference type="InterPro" id="IPR015168">
    <property type="entry name" value="SsuA/THI5"/>
</dbReference>
<dbReference type="InterPro" id="IPR027939">
    <property type="entry name" value="NMT1/THI5"/>
</dbReference>
<keyword evidence="5" id="KW-0808">Transferase</keyword>
<dbReference type="GO" id="GO:0046872">
    <property type="term" value="F:metal ion binding"/>
    <property type="evidence" value="ECO:0007669"/>
    <property type="project" value="UniProtKB-KW"/>
</dbReference>
<gene>
    <name evidence="13" type="ORF">Ari01nite_88420</name>
</gene>
<evidence type="ECO:0000256" key="4">
    <source>
        <dbReference type="ARBA" id="ARBA00011738"/>
    </source>
</evidence>
<protein>
    <recommendedName>
        <fullName evidence="10">Thiamine pyrimidine synthase</fullName>
    </recommendedName>
</protein>
<evidence type="ECO:0000313" key="14">
    <source>
        <dbReference type="Proteomes" id="UP000636960"/>
    </source>
</evidence>